<gene>
    <name evidence="5" type="ORF">CLG_B0928</name>
</gene>
<evidence type="ECO:0000256" key="1">
    <source>
        <dbReference type="ARBA" id="ARBA00006354"/>
    </source>
</evidence>
<keyword evidence="2" id="KW-0547">Nucleotide-binding</keyword>
<evidence type="ECO:0000313" key="5">
    <source>
        <dbReference type="EMBL" id="EES91131.1"/>
    </source>
</evidence>
<accession>A0A9P2G726</accession>
<evidence type="ECO:0000313" key="6">
    <source>
        <dbReference type="Proteomes" id="UP000006160"/>
    </source>
</evidence>
<name>A0A9P2G726_CLOBO</name>
<organism evidence="5 6">
    <name type="scientific">Clostridium botulinum D str. 1873</name>
    <dbReference type="NCBI Taxonomy" id="592027"/>
    <lineage>
        <taxon>Bacteria</taxon>
        <taxon>Bacillati</taxon>
        <taxon>Bacillota</taxon>
        <taxon>Clostridia</taxon>
        <taxon>Eubacteriales</taxon>
        <taxon>Clostridiaceae</taxon>
        <taxon>Clostridium</taxon>
    </lineage>
</organism>
<reference evidence="5 6" key="1">
    <citation type="submission" date="2009-10" db="EMBL/GenBank/DDBJ databases">
        <authorList>
            <person name="Shrivastava S."/>
            <person name="Brinkac L.B."/>
            <person name="Brown J.L."/>
            <person name="Bruce D.B."/>
            <person name="Detter C."/>
            <person name="Green L.D."/>
            <person name="Munk C.A."/>
            <person name="Rogers Y.C."/>
            <person name="Tapia R."/>
            <person name="Saunders E.S."/>
            <person name="Sims D.R."/>
            <person name="Smith L.A."/>
            <person name="Smith T.J."/>
            <person name="Sutton G."/>
            <person name="Brettin T."/>
        </authorList>
    </citation>
    <scope>NUCLEOTIDE SEQUENCE [LARGE SCALE GENOMIC DNA]</scope>
    <source>
        <strain evidence="6">D str. 1873</strain>
    </source>
</reference>
<dbReference type="GeneID" id="66319650"/>
<dbReference type="SUPFAM" id="SSF52540">
    <property type="entry name" value="P-loop containing nucleoside triphosphate hydrolases"/>
    <property type="match status" value="1"/>
</dbReference>
<dbReference type="InterPro" id="IPR000523">
    <property type="entry name" value="Mg_chelatse_chII-like_cat_dom"/>
</dbReference>
<dbReference type="PRINTS" id="PR01657">
    <property type="entry name" value="MCMFAMILY"/>
</dbReference>
<dbReference type="SUPFAM" id="SSF54211">
    <property type="entry name" value="Ribosomal protein S5 domain 2-like"/>
    <property type="match status" value="1"/>
</dbReference>
<dbReference type="InterPro" id="IPR001208">
    <property type="entry name" value="MCM_dom"/>
</dbReference>
<evidence type="ECO:0000256" key="3">
    <source>
        <dbReference type="ARBA" id="ARBA00022840"/>
    </source>
</evidence>
<dbReference type="RefSeq" id="WP_003375672.1">
    <property type="nucleotide sequence ID" value="NZ_ACSJ01000007.1"/>
</dbReference>
<dbReference type="InterPro" id="IPR020568">
    <property type="entry name" value="Ribosomal_Su5_D2-typ_SF"/>
</dbReference>
<keyword evidence="3" id="KW-0067">ATP-binding</keyword>
<sequence>MVIKVNSATFTGINGNIINVEIDISNGLPTFNIVGLPDVSVKESKERVRAAIINSGFKFPMKRITVNLAPADVKKEGSLLDLPIAIAILLVSNQIQCEDIQKFLFIGELSLLGELKKVRGALPIVIDSMYNDICQFIVPMQNADECAVINNAKVFPFETLTQVIEFLRYRDLIPYVFKENKLNNTTEVMDFSEVLGQESCKRAIEVAAAGGHNILMFGPPGCGKTMIAKRVPTVLPKLSYYEALEVTKIYSISNKLEKNSGLIQKRPFRSPHHTSSQVSLVGGGSKLMPGEISLAHNGVLFLDEILEFNKKTLDVLRQPLEDRVIKISRASGSVEYPANFMGVFSTNPCPCGNFGYEDENRECTCTPYERRRYLNKLSKPILDRIDIFIGMNSVSYDKLKGSCNNEKSEIIRKRVEKARDIQRKRFNKDGIYCNAQMTGGLLKKYCRLNDDASRFMERIYNKFNLSTRSYSRIIKVSRSIADLRESNNIEKEDLIEALQYRKFINEKII</sequence>
<dbReference type="Gene3D" id="3.40.50.300">
    <property type="entry name" value="P-loop containing nucleotide triphosphate hydrolases"/>
    <property type="match status" value="1"/>
</dbReference>
<dbReference type="Pfam" id="PF13335">
    <property type="entry name" value="Mg_chelatase_C"/>
    <property type="match status" value="1"/>
</dbReference>
<dbReference type="InterPro" id="IPR025158">
    <property type="entry name" value="Mg_chelat-rel_C"/>
</dbReference>
<dbReference type="AlphaFoldDB" id="A0A9P2G726"/>
<dbReference type="InterPro" id="IPR014721">
    <property type="entry name" value="Ribsml_uS5_D2-typ_fold_subgr"/>
</dbReference>
<dbReference type="InterPro" id="IPR045006">
    <property type="entry name" value="CHLI-like"/>
</dbReference>
<dbReference type="PANTHER" id="PTHR32039">
    <property type="entry name" value="MAGNESIUM-CHELATASE SUBUNIT CHLI"/>
    <property type="match status" value="1"/>
</dbReference>
<feature type="domain" description="AAA+ ATPase" evidence="4">
    <location>
        <begin position="210"/>
        <end position="395"/>
    </location>
</feature>
<dbReference type="PANTHER" id="PTHR32039:SF7">
    <property type="entry name" value="COMPETENCE PROTEIN COMM"/>
    <property type="match status" value="1"/>
</dbReference>
<comment type="caution">
    <text evidence="5">The sequence shown here is derived from an EMBL/GenBank/DDBJ whole genome shotgun (WGS) entry which is preliminary data.</text>
</comment>
<dbReference type="Pfam" id="PF13541">
    <property type="entry name" value="ChlI"/>
    <property type="match status" value="1"/>
</dbReference>
<evidence type="ECO:0000259" key="4">
    <source>
        <dbReference type="SMART" id="SM00382"/>
    </source>
</evidence>
<dbReference type="InterPro" id="IPR003593">
    <property type="entry name" value="AAA+_ATPase"/>
</dbReference>
<evidence type="ECO:0000256" key="2">
    <source>
        <dbReference type="ARBA" id="ARBA00022741"/>
    </source>
</evidence>
<dbReference type="Gene3D" id="3.30.230.10">
    <property type="match status" value="1"/>
</dbReference>
<protein>
    <submittedName>
        <fullName evidence="5">Mg chelatase family protein</fullName>
    </submittedName>
</protein>
<dbReference type="EMBL" id="ACSJ01000007">
    <property type="protein sequence ID" value="EES91131.1"/>
    <property type="molecule type" value="Genomic_DNA"/>
</dbReference>
<dbReference type="GO" id="GO:0005524">
    <property type="term" value="F:ATP binding"/>
    <property type="evidence" value="ECO:0007669"/>
    <property type="project" value="UniProtKB-KW"/>
</dbReference>
<dbReference type="Pfam" id="PF01078">
    <property type="entry name" value="Mg_chelatase"/>
    <property type="match status" value="1"/>
</dbReference>
<dbReference type="Proteomes" id="UP000006160">
    <property type="component" value="Unassembled WGS sequence"/>
</dbReference>
<comment type="similarity">
    <text evidence="1">Belongs to the Mg-chelatase subunits D/I family. ComM subfamily.</text>
</comment>
<dbReference type="InterPro" id="IPR004482">
    <property type="entry name" value="Mg_chelat-rel"/>
</dbReference>
<dbReference type="SMART" id="SM00382">
    <property type="entry name" value="AAA"/>
    <property type="match status" value="1"/>
</dbReference>
<dbReference type="InterPro" id="IPR027417">
    <property type="entry name" value="P-loop_NTPase"/>
</dbReference>
<dbReference type="NCBIfam" id="TIGR00368">
    <property type="entry name" value="YifB family Mg chelatase-like AAA ATPase"/>
    <property type="match status" value="1"/>
</dbReference>
<dbReference type="GO" id="GO:0003677">
    <property type="term" value="F:DNA binding"/>
    <property type="evidence" value="ECO:0007669"/>
    <property type="project" value="InterPro"/>
</dbReference>
<proteinExistence type="inferred from homology"/>